<sequence>MPVSVTMPRLGESVTEGTVTRWLKQEGDTVEVDEPLLEVSTDKVDTEIPSPAAGVLSRIVVGEDETAEVGSELAVIAGEGEEAGGGQAAATEQAEPATEPTAAAAGTGPEPEQEKPQAQAEQPAPQEPAQPAASSGEGTPVKMPALGESVTEGTVTRWLKQVGETVEVDEPLLEVSTDKVDTEIPSPVAGTLLEIKVAEDETADVGADLAIIGAAGAAPAEAKPEPKPEPKPQAQPEPKAEAKPAPKAEPKPEPKVEEPTPGMSYNEPSAEAEVAQQPAKAEAAAQPSAPTPTPQRPTAPVQGGGEEAAGYVTPLVRKLAAEHGVDLSSLNGTGVGGRIRKQDVLEAAEKAKAAKAAPTPAAQPAAEAGAPAKPAAKPQPSGKRGTTEKLPRIRKAIANRMQQSLHEMAQLTTVIEVDVTRIAKLRAQAKDSFQAKHGVKLSFLPFFALAAIEALQAYPIVNASMDLDGGTITYPAAEHLGIAVDTERGLMVPVIHNAGDLNLGGIAKRIADLAERTRTNKISPDEIAGATFTLTNTGSRGALFDTPIVPSPQSAMLGTGAVVKRPVVVNDPELGEVVAVRSMVYLALSYDHRLIDGADAARFLVAVKERLEGGNFQAELGL</sequence>
<dbReference type="Gene3D" id="2.40.50.100">
    <property type="match status" value="2"/>
</dbReference>
<gene>
    <name evidence="12" type="ORF">GA0070564_11720</name>
</gene>
<dbReference type="InterPro" id="IPR011053">
    <property type="entry name" value="Single_hybrid_motif"/>
</dbReference>
<dbReference type="InterPro" id="IPR050743">
    <property type="entry name" value="2-oxoacid_DH_E2_comp"/>
</dbReference>
<evidence type="ECO:0000256" key="3">
    <source>
        <dbReference type="ARBA" id="ARBA00022679"/>
    </source>
</evidence>
<organism evidence="12 13">
    <name type="scientific">Micromonospora mirobrigensis</name>
    <dbReference type="NCBI Taxonomy" id="262898"/>
    <lineage>
        <taxon>Bacteria</taxon>
        <taxon>Bacillati</taxon>
        <taxon>Actinomycetota</taxon>
        <taxon>Actinomycetes</taxon>
        <taxon>Micromonosporales</taxon>
        <taxon>Micromonosporaceae</taxon>
        <taxon>Micromonospora</taxon>
    </lineage>
</organism>
<keyword evidence="13" id="KW-1185">Reference proteome</keyword>
<dbReference type="Pfam" id="PF00364">
    <property type="entry name" value="Biotin_lipoyl"/>
    <property type="match status" value="2"/>
</dbReference>
<feature type="domain" description="Lipoyl-binding" evidence="10">
    <location>
        <begin position="138"/>
        <end position="213"/>
    </location>
</feature>
<evidence type="ECO:0000256" key="7">
    <source>
        <dbReference type="ARBA" id="ARBA00048370"/>
    </source>
</evidence>
<dbReference type="EC" id="2.3.1.-" evidence="8"/>
<dbReference type="PROSITE" id="PS00189">
    <property type="entry name" value="LIPOYL"/>
    <property type="match status" value="2"/>
</dbReference>
<evidence type="ECO:0000256" key="2">
    <source>
        <dbReference type="ARBA" id="ARBA00007317"/>
    </source>
</evidence>
<keyword evidence="6 8" id="KW-0012">Acyltransferase</keyword>
<dbReference type="InterPro" id="IPR014276">
    <property type="entry name" value="2-oxoglutarate_DH_E2"/>
</dbReference>
<comment type="cofactor">
    <cofactor evidence="1 8">
        <name>(R)-lipoate</name>
        <dbReference type="ChEBI" id="CHEBI:83088"/>
    </cofactor>
</comment>
<evidence type="ECO:0000256" key="5">
    <source>
        <dbReference type="ARBA" id="ARBA00022823"/>
    </source>
</evidence>
<evidence type="ECO:0000256" key="9">
    <source>
        <dbReference type="SAM" id="MobiDB-lite"/>
    </source>
</evidence>
<dbReference type="GO" id="GO:0004742">
    <property type="term" value="F:dihydrolipoyllysine-residue acetyltransferase activity"/>
    <property type="evidence" value="ECO:0007669"/>
    <property type="project" value="UniProtKB-EC"/>
</dbReference>
<dbReference type="SUPFAM" id="SSF52777">
    <property type="entry name" value="CoA-dependent acyltransferases"/>
    <property type="match status" value="1"/>
</dbReference>
<protein>
    <recommendedName>
        <fullName evidence="8">Dihydrolipoamide acetyltransferase component of pyruvate dehydrogenase complex</fullName>
        <ecNumber evidence="8">2.3.1.-</ecNumber>
    </recommendedName>
</protein>
<evidence type="ECO:0000313" key="13">
    <source>
        <dbReference type="Proteomes" id="UP000199504"/>
    </source>
</evidence>
<dbReference type="InterPro" id="IPR036625">
    <property type="entry name" value="E3-bd_dom_sf"/>
</dbReference>
<feature type="compositionally biased region" description="Low complexity" evidence="9">
    <location>
        <begin position="354"/>
        <end position="380"/>
    </location>
</feature>
<accession>A0A1C5APN9</accession>
<dbReference type="InterPro" id="IPR023213">
    <property type="entry name" value="CAT-like_dom_sf"/>
</dbReference>
<dbReference type="STRING" id="262898.GA0070564_11720"/>
<feature type="compositionally biased region" description="Low complexity" evidence="9">
    <location>
        <begin position="88"/>
        <end position="133"/>
    </location>
</feature>
<dbReference type="GO" id="GO:0031405">
    <property type="term" value="F:lipoic acid binding"/>
    <property type="evidence" value="ECO:0007669"/>
    <property type="project" value="TreeGrafter"/>
</dbReference>
<proteinExistence type="inferred from homology"/>
<dbReference type="PROSITE" id="PS50968">
    <property type="entry name" value="BIOTINYL_LIPOYL"/>
    <property type="match status" value="2"/>
</dbReference>
<dbReference type="Pfam" id="PF00198">
    <property type="entry name" value="2-oxoacid_dh"/>
    <property type="match status" value="1"/>
</dbReference>
<evidence type="ECO:0000256" key="1">
    <source>
        <dbReference type="ARBA" id="ARBA00001938"/>
    </source>
</evidence>
<feature type="region of interest" description="Disordered" evidence="9">
    <location>
        <begin position="216"/>
        <end position="309"/>
    </location>
</feature>
<dbReference type="InterPro" id="IPR004167">
    <property type="entry name" value="PSBD"/>
</dbReference>
<dbReference type="Proteomes" id="UP000199504">
    <property type="component" value="Unassembled WGS sequence"/>
</dbReference>
<evidence type="ECO:0000256" key="4">
    <source>
        <dbReference type="ARBA" id="ARBA00022737"/>
    </source>
</evidence>
<dbReference type="EMBL" id="FMCX01000017">
    <property type="protein sequence ID" value="SCF47199.1"/>
    <property type="molecule type" value="Genomic_DNA"/>
</dbReference>
<keyword evidence="3 8" id="KW-0808">Transferase</keyword>
<feature type="region of interest" description="Disordered" evidence="9">
    <location>
        <begin position="350"/>
        <end position="391"/>
    </location>
</feature>
<evidence type="ECO:0000256" key="8">
    <source>
        <dbReference type="RuleBase" id="RU003423"/>
    </source>
</evidence>
<dbReference type="InterPro" id="IPR003016">
    <property type="entry name" value="2-oxoA_DH_lipoyl-BS"/>
</dbReference>
<dbReference type="PROSITE" id="PS51826">
    <property type="entry name" value="PSBD"/>
    <property type="match status" value="1"/>
</dbReference>
<dbReference type="OrthoDB" id="9805770at2"/>
<comment type="similarity">
    <text evidence="2 8">Belongs to the 2-oxoacid dehydrogenase family.</text>
</comment>
<feature type="compositionally biased region" description="Low complexity" evidence="9">
    <location>
        <begin position="271"/>
        <end position="288"/>
    </location>
</feature>
<comment type="catalytic activity">
    <reaction evidence="7">
        <text>N(6)-[(R)-dihydrolipoyl]-L-lysyl-[protein] + acetyl-CoA = N(6)-[(R)-S(8)-acetyldihydrolipoyl]-L-lysyl-[protein] + CoA</text>
        <dbReference type="Rhea" id="RHEA:17017"/>
        <dbReference type="Rhea" id="RHEA-COMP:10475"/>
        <dbReference type="Rhea" id="RHEA-COMP:10478"/>
        <dbReference type="ChEBI" id="CHEBI:57287"/>
        <dbReference type="ChEBI" id="CHEBI:57288"/>
        <dbReference type="ChEBI" id="CHEBI:83100"/>
        <dbReference type="ChEBI" id="CHEBI:83111"/>
        <dbReference type="EC" id="2.3.1.12"/>
    </reaction>
</comment>
<feature type="compositionally biased region" description="Basic and acidic residues" evidence="9">
    <location>
        <begin position="238"/>
        <end position="258"/>
    </location>
</feature>
<reference evidence="13" key="1">
    <citation type="submission" date="2016-06" db="EMBL/GenBank/DDBJ databases">
        <authorList>
            <person name="Varghese N."/>
            <person name="Submissions Spin"/>
        </authorList>
    </citation>
    <scope>NUCLEOTIDE SEQUENCE [LARGE SCALE GENOMIC DNA]</scope>
    <source>
        <strain evidence="13">DSM 44830</strain>
    </source>
</reference>
<dbReference type="GO" id="GO:0005737">
    <property type="term" value="C:cytoplasm"/>
    <property type="evidence" value="ECO:0007669"/>
    <property type="project" value="TreeGrafter"/>
</dbReference>
<feature type="domain" description="Lipoyl-binding" evidence="10">
    <location>
        <begin position="2"/>
        <end position="77"/>
    </location>
</feature>
<evidence type="ECO:0000256" key="6">
    <source>
        <dbReference type="ARBA" id="ARBA00023315"/>
    </source>
</evidence>
<keyword evidence="4" id="KW-0677">Repeat</keyword>
<dbReference type="PANTHER" id="PTHR43178">
    <property type="entry name" value="DIHYDROLIPOAMIDE ACETYLTRANSFERASE COMPONENT OF PYRUVATE DEHYDROGENASE COMPLEX"/>
    <property type="match status" value="1"/>
</dbReference>
<dbReference type="Gene3D" id="3.30.559.10">
    <property type="entry name" value="Chloramphenicol acetyltransferase-like domain"/>
    <property type="match status" value="1"/>
</dbReference>
<keyword evidence="5 8" id="KW-0450">Lipoyl</keyword>
<dbReference type="RefSeq" id="WP_091616355.1">
    <property type="nucleotide sequence ID" value="NZ_FMCX01000017.1"/>
</dbReference>
<dbReference type="AlphaFoldDB" id="A0A1C5APN9"/>
<dbReference type="SUPFAM" id="SSF47005">
    <property type="entry name" value="Peripheral subunit-binding domain of 2-oxo acid dehydrogenase complex"/>
    <property type="match status" value="1"/>
</dbReference>
<dbReference type="InterPro" id="IPR001078">
    <property type="entry name" value="2-oxoacid_DH_actylTfrase"/>
</dbReference>
<dbReference type="FunFam" id="2.40.50.100:FF:000023">
    <property type="entry name" value="Dihydrolipoamide acetyltransferase component of pyruvate dehydrogenase complex"/>
    <property type="match status" value="1"/>
</dbReference>
<dbReference type="CDD" id="cd06849">
    <property type="entry name" value="lipoyl_domain"/>
    <property type="match status" value="2"/>
</dbReference>
<feature type="domain" description="Peripheral subunit-binding (PSBD)" evidence="11">
    <location>
        <begin position="311"/>
        <end position="348"/>
    </location>
</feature>
<feature type="region of interest" description="Disordered" evidence="9">
    <location>
        <begin position="80"/>
        <end position="154"/>
    </location>
</feature>
<dbReference type="FunFam" id="3.30.559.10:FF:000007">
    <property type="entry name" value="Dihydrolipoamide acetyltransferase component of pyruvate dehydrogenase complex"/>
    <property type="match status" value="1"/>
</dbReference>
<dbReference type="PANTHER" id="PTHR43178:SF5">
    <property type="entry name" value="LIPOAMIDE ACYLTRANSFERASE COMPONENT OF BRANCHED-CHAIN ALPHA-KETO ACID DEHYDROGENASE COMPLEX, MITOCHONDRIAL"/>
    <property type="match status" value="1"/>
</dbReference>
<evidence type="ECO:0000313" key="12">
    <source>
        <dbReference type="EMBL" id="SCF47199.1"/>
    </source>
</evidence>
<dbReference type="Pfam" id="PF02817">
    <property type="entry name" value="E3_binding"/>
    <property type="match status" value="1"/>
</dbReference>
<evidence type="ECO:0000259" key="11">
    <source>
        <dbReference type="PROSITE" id="PS51826"/>
    </source>
</evidence>
<dbReference type="SUPFAM" id="SSF51230">
    <property type="entry name" value="Single hybrid motif"/>
    <property type="match status" value="2"/>
</dbReference>
<dbReference type="Gene3D" id="4.10.320.10">
    <property type="entry name" value="E3-binding domain"/>
    <property type="match status" value="1"/>
</dbReference>
<dbReference type="NCBIfam" id="TIGR02927">
    <property type="entry name" value="SucB_Actino"/>
    <property type="match status" value="1"/>
</dbReference>
<dbReference type="InterPro" id="IPR000089">
    <property type="entry name" value="Biotin_lipoyl"/>
</dbReference>
<evidence type="ECO:0000259" key="10">
    <source>
        <dbReference type="PROSITE" id="PS50968"/>
    </source>
</evidence>
<name>A0A1C5APN9_9ACTN</name>